<comment type="caution">
    <text evidence="2">The sequence shown here is derived from an EMBL/GenBank/DDBJ whole genome shotgun (WGS) entry which is preliminary data.</text>
</comment>
<evidence type="ECO:0000259" key="1">
    <source>
        <dbReference type="Pfam" id="PF19289"/>
    </source>
</evidence>
<evidence type="ECO:0000313" key="2">
    <source>
        <dbReference type="EMBL" id="PKK91200.1"/>
    </source>
</evidence>
<gene>
    <name evidence="2" type="ORF">CVV64_05370</name>
</gene>
<dbReference type="EMBL" id="PGXC01000003">
    <property type="protein sequence ID" value="PKK91200.1"/>
    <property type="molecule type" value="Genomic_DNA"/>
</dbReference>
<dbReference type="Proteomes" id="UP000233256">
    <property type="component" value="Unassembled WGS sequence"/>
</dbReference>
<feature type="domain" description="Metalloprotease TldD/E C-terminal" evidence="1">
    <location>
        <begin position="209"/>
        <end position="406"/>
    </location>
</feature>
<organism evidence="2 3">
    <name type="scientific">Candidatus Wallbacteria bacterium HGW-Wallbacteria-1</name>
    <dbReference type="NCBI Taxonomy" id="2013854"/>
    <lineage>
        <taxon>Bacteria</taxon>
        <taxon>Candidatus Walliibacteriota</taxon>
    </lineage>
</organism>
<dbReference type="SUPFAM" id="SSF111283">
    <property type="entry name" value="Putative modulator of DNA gyrase, PmbA/TldD"/>
    <property type="match status" value="1"/>
</dbReference>
<proteinExistence type="predicted"/>
<sequence length="421" mass="45613">MGYLDLSGGILVEWEKLEILRKETTLDLGHGSAGDVRVKEDRKTGVRVIENGLLGMAAARGNVDFDHLLNVAGDSLGLGMKAEFEFPCSGVHEYSDAFPRSDKPAQLYKIGMDLLGTLARPDFQLSGKLKFFNLRTSVTNSRGTELTAEESPWSLALVFKHRDSAGIMDGVISEEGLGMPDLRSVIENAASYFDAFKNEVSLPEVGENIILVPDFMELFGDRFNREVTARNYMAGGTLLSGRLGEHVGKSSLTVRDMPCGMGAGSLPFDHEGILRDPRGVEFISQGRFTRLACDLFDGQRYSLQATGNGYRDIVSNAAVGMKLTIDRGERSVAQICPDHENVIMPVLCAGGGFVDSGAFSTPVQLAFLVKNGKPVGRLPQLSFSTDFMSLLGEGIVEIASHGHSRTSTCPFVFTKGSIDLL</sequence>
<dbReference type="GO" id="GO:0005829">
    <property type="term" value="C:cytosol"/>
    <property type="evidence" value="ECO:0007669"/>
    <property type="project" value="TreeGrafter"/>
</dbReference>
<dbReference type="GO" id="GO:0006508">
    <property type="term" value="P:proteolysis"/>
    <property type="evidence" value="ECO:0007669"/>
    <property type="project" value="InterPro"/>
</dbReference>
<dbReference type="PANTHER" id="PTHR43421:SF1">
    <property type="entry name" value="METALLOPROTEASE PMBA"/>
    <property type="match status" value="1"/>
</dbReference>
<dbReference type="GO" id="GO:0008237">
    <property type="term" value="F:metallopeptidase activity"/>
    <property type="evidence" value="ECO:0007669"/>
    <property type="project" value="InterPro"/>
</dbReference>
<protein>
    <recommendedName>
        <fullName evidence="1">Metalloprotease TldD/E C-terminal domain-containing protein</fullName>
    </recommendedName>
</protein>
<name>A0A2N1PS90_9BACT</name>
<evidence type="ECO:0000313" key="3">
    <source>
        <dbReference type="Proteomes" id="UP000233256"/>
    </source>
</evidence>
<accession>A0A2N1PS90</accession>
<dbReference type="InterPro" id="IPR036059">
    <property type="entry name" value="TldD/PmbA_sf"/>
</dbReference>
<dbReference type="InterPro" id="IPR047657">
    <property type="entry name" value="PmbA"/>
</dbReference>
<dbReference type="InterPro" id="IPR045569">
    <property type="entry name" value="Metalloprtase-TldD/E_C"/>
</dbReference>
<reference evidence="2 3" key="1">
    <citation type="journal article" date="2017" name="ISME J.">
        <title>Potential for microbial H2 and metal transformations associated with novel bacteria and archaea in deep terrestrial subsurface sediments.</title>
        <authorList>
            <person name="Hernsdorf A.W."/>
            <person name="Amano Y."/>
            <person name="Miyakawa K."/>
            <person name="Ise K."/>
            <person name="Suzuki Y."/>
            <person name="Anantharaman K."/>
            <person name="Probst A."/>
            <person name="Burstein D."/>
            <person name="Thomas B.C."/>
            <person name="Banfield J.F."/>
        </authorList>
    </citation>
    <scope>NUCLEOTIDE SEQUENCE [LARGE SCALE GENOMIC DNA]</scope>
    <source>
        <strain evidence="2">HGW-Wallbacteria-1</strain>
    </source>
</reference>
<dbReference type="PANTHER" id="PTHR43421">
    <property type="entry name" value="METALLOPROTEASE PMBA"/>
    <property type="match status" value="1"/>
</dbReference>
<dbReference type="AlphaFoldDB" id="A0A2N1PS90"/>
<dbReference type="Pfam" id="PF19289">
    <property type="entry name" value="PmbA_TldD_3rd"/>
    <property type="match status" value="1"/>
</dbReference>